<dbReference type="PANTHER" id="PTHR46696">
    <property type="entry name" value="P450, PUTATIVE (EUROFUNG)-RELATED"/>
    <property type="match status" value="1"/>
</dbReference>
<dbReference type="InterPro" id="IPR017972">
    <property type="entry name" value="Cyt_P450_CS"/>
</dbReference>
<evidence type="ECO:0000313" key="3">
    <source>
        <dbReference type="EMBL" id="MFF3573895.1"/>
    </source>
</evidence>
<dbReference type="Gene3D" id="1.10.630.10">
    <property type="entry name" value="Cytochrome P450"/>
    <property type="match status" value="1"/>
</dbReference>
<keyword evidence="2" id="KW-0503">Monooxygenase</keyword>
<dbReference type="RefSeq" id="WP_387406635.1">
    <property type="nucleotide sequence ID" value="NZ_JBIAQY010000022.1"/>
</dbReference>
<dbReference type="EMBL" id="JBIAQY010000022">
    <property type="protein sequence ID" value="MFF3573895.1"/>
    <property type="molecule type" value="Genomic_DNA"/>
</dbReference>
<keyword evidence="2" id="KW-0479">Metal-binding</keyword>
<dbReference type="PANTHER" id="PTHR46696:SF1">
    <property type="entry name" value="CYTOCHROME P450 YJIB-RELATED"/>
    <property type="match status" value="1"/>
</dbReference>
<comment type="similarity">
    <text evidence="1 2">Belongs to the cytochrome P450 family.</text>
</comment>
<organism evidence="3 4">
    <name type="scientific">Nocardia jiangxiensis</name>
    <dbReference type="NCBI Taxonomy" id="282685"/>
    <lineage>
        <taxon>Bacteria</taxon>
        <taxon>Bacillati</taxon>
        <taxon>Actinomycetota</taxon>
        <taxon>Actinomycetes</taxon>
        <taxon>Mycobacteriales</taxon>
        <taxon>Nocardiaceae</taxon>
        <taxon>Nocardia</taxon>
    </lineage>
</organism>
<keyword evidence="2" id="KW-0560">Oxidoreductase</keyword>
<sequence length="419" mass="46694">MTRSTTWHPESFINLTDYREVTEVLRRGREFVLEGTKAESDEFVHDTLISIDGRPHLERRRALMKMLTPSQPWGAEGHLLDEVFDDNLRRIRETVPPVDGAHHFDLIDFCRRIVWRVTAAFVGIDGIDSDEKVSWFLELAAPVLNTLVVEYAPEAERDAIVLRGREAREQIRREMFLPSIERRRALLRQAAESGGSTEDLPADLLMSMLADAGDGDTDLEPIFREAVALLAASVNNPVSQAAWSLDDLLDWLEAHPEGHAHTSEREFLNLAVKESIRLHRSSRPYLVRIATADTVLESTGRAVPAGSWVASWVGAANRDPAVFGADSDSFDPYRAPLDPKVATFGVGFGIGPHSCLGRPMLLWEQGGEEAQGIQTKLLRFMLRSGIRKDPGGVHELIGVEGGRRFSRYDVTLPAENTSS</sequence>
<gene>
    <name evidence="3" type="ORF">ACFYXQ_39715</name>
</gene>
<accession>A0ABW6SC65</accession>
<dbReference type="SUPFAM" id="SSF48264">
    <property type="entry name" value="Cytochrome P450"/>
    <property type="match status" value="1"/>
</dbReference>
<reference evidence="3 4" key="1">
    <citation type="submission" date="2024-10" db="EMBL/GenBank/DDBJ databases">
        <title>The Natural Products Discovery Center: Release of the First 8490 Sequenced Strains for Exploring Actinobacteria Biosynthetic Diversity.</title>
        <authorList>
            <person name="Kalkreuter E."/>
            <person name="Kautsar S.A."/>
            <person name="Yang D."/>
            <person name="Bader C.D."/>
            <person name="Teijaro C.N."/>
            <person name="Fluegel L."/>
            <person name="Davis C.M."/>
            <person name="Simpson J.R."/>
            <person name="Lauterbach L."/>
            <person name="Steele A.D."/>
            <person name="Gui C."/>
            <person name="Meng S."/>
            <person name="Li G."/>
            <person name="Viehrig K."/>
            <person name="Ye F."/>
            <person name="Su P."/>
            <person name="Kiefer A.F."/>
            <person name="Nichols A."/>
            <person name="Cepeda A.J."/>
            <person name="Yan W."/>
            <person name="Fan B."/>
            <person name="Jiang Y."/>
            <person name="Adhikari A."/>
            <person name="Zheng C.-J."/>
            <person name="Schuster L."/>
            <person name="Cowan T.M."/>
            <person name="Smanski M.J."/>
            <person name="Chevrette M.G."/>
            <person name="De Carvalho L.P.S."/>
            <person name="Shen B."/>
        </authorList>
    </citation>
    <scope>NUCLEOTIDE SEQUENCE [LARGE SCALE GENOMIC DNA]</scope>
    <source>
        <strain evidence="3 4">NPDC002593</strain>
    </source>
</reference>
<evidence type="ECO:0000313" key="4">
    <source>
        <dbReference type="Proteomes" id="UP001601992"/>
    </source>
</evidence>
<dbReference type="InterPro" id="IPR036396">
    <property type="entry name" value="Cyt_P450_sf"/>
</dbReference>
<comment type="caution">
    <text evidence="3">The sequence shown here is derived from an EMBL/GenBank/DDBJ whole genome shotgun (WGS) entry which is preliminary data.</text>
</comment>
<keyword evidence="4" id="KW-1185">Reference proteome</keyword>
<dbReference type="Pfam" id="PF00067">
    <property type="entry name" value="p450"/>
    <property type="match status" value="1"/>
</dbReference>
<keyword evidence="2" id="KW-0408">Iron</keyword>
<dbReference type="Proteomes" id="UP001601992">
    <property type="component" value="Unassembled WGS sequence"/>
</dbReference>
<proteinExistence type="inferred from homology"/>
<keyword evidence="2" id="KW-0349">Heme</keyword>
<dbReference type="PROSITE" id="PS00086">
    <property type="entry name" value="CYTOCHROME_P450"/>
    <property type="match status" value="1"/>
</dbReference>
<dbReference type="CDD" id="cd00302">
    <property type="entry name" value="cytochrome_P450"/>
    <property type="match status" value="1"/>
</dbReference>
<name>A0ABW6SC65_9NOCA</name>
<protein>
    <submittedName>
        <fullName evidence="3">Cytochrome P450</fullName>
    </submittedName>
</protein>
<evidence type="ECO:0000256" key="2">
    <source>
        <dbReference type="RuleBase" id="RU000461"/>
    </source>
</evidence>
<evidence type="ECO:0000256" key="1">
    <source>
        <dbReference type="ARBA" id="ARBA00010617"/>
    </source>
</evidence>
<dbReference type="InterPro" id="IPR001128">
    <property type="entry name" value="Cyt_P450"/>
</dbReference>